<comment type="similarity">
    <text evidence="1">Belongs to the IS21/IS1162 putative ATP-binding protein family.</text>
</comment>
<dbReference type="PIRSF" id="PIRSF003073">
    <property type="entry name" value="DNAC_TnpB_IstB"/>
    <property type="match status" value="1"/>
</dbReference>
<dbReference type="SUPFAM" id="SSF52540">
    <property type="entry name" value="P-loop containing nucleoside triphosphate hydrolases"/>
    <property type="match status" value="1"/>
</dbReference>
<dbReference type="InterPro" id="IPR003593">
    <property type="entry name" value="AAA+_ATPase"/>
</dbReference>
<dbReference type="AlphaFoldDB" id="A0A0M2KEE8"/>
<dbReference type="InterPro" id="IPR047661">
    <property type="entry name" value="IstB"/>
</dbReference>
<dbReference type="GO" id="GO:0006260">
    <property type="term" value="P:DNA replication"/>
    <property type="evidence" value="ECO:0007669"/>
    <property type="project" value="TreeGrafter"/>
</dbReference>
<dbReference type="NCBIfam" id="NF038214">
    <property type="entry name" value="IS21_help_AAA"/>
    <property type="match status" value="1"/>
</dbReference>
<dbReference type="PANTHER" id="PTHR30050">
    <property type="entry name" value="CHROMOSOMAL REPLICATION INITIATOR PROTEIN DNAA"/>
    <property type="match status" value="1"/>
</dbReference>
<dbReference type="Pfam" id="PF01695">
    <property type="entry name" value="IstB_IS21"/>
    <property type="match status" value="1"/>
</dbReference>
<keyword evidence="6" id="KW-1185">Reference proteome</keyword>
<dbReference type="SMART" id="SM00382">
    <property type="entry name" value="AAA"/>
    <property type="match status" value="1"/>
</dbReference>
<dbReference type="InterPro" id="IPR027417">
    <property type="entry name" value="P-loop_NTPase"/>
</dbReference>
<evidence type="ECO:0000256" key="2">
    <source>
        <dbReference type="ARBA" id="ARBA00022741"/>
    </source>
</evidence>
<dbReference type="Proteomes" id="UP000033924">
    <property type="component" value="Unassembled WGS sequence"/>
</dbReference>
<comment type="caution">
    <text evidence="5">The sequence shown here is derived from an EMBL/GenBank/DDBJ whole genome shotgun (WGS) entry which is preliminary data.</text>
</comment>
<evidence type="ECO:0000259" key="4">
    <source>
        <dbReference type="SMART" id="SM00382"/>
    </source>
</evidence>
<keyword evidence="3" id="KW-0067">ATP-binding</keyword>
<dbReference type="InterPro" id="IPR028350">
    <property type="entry name" value="DNAC/IstB-like"/>
</dbReference>
<dbReference type="Gene3D" id="3.40.50.300">
    <property type="entry name" value="P-loop containing nucleotide triphosphate hydrolases"/>
    <property type="match status" value="1"/>
</dbReference>
<dbReference type="InterPro" id="IPR002611">
    <property type="entry name" value="IstB_ATP-bd"/>
</dbReference>
<keyword evidence="2" id="KW-0547">Nucleotide-binding</keyword>
<organism evidence="5 6">
    <name type="scientific">Erwinia tracheiphila</name>
    <dbReference type="NCBI Taxonomy" id="65700"/>
    <lineage>
        <taxon>Bacteria</taxon>
        <taxon>Pseudomonadati</taxon>
        <taxon>Pseudomonadota</taxon>
        <taxon>Gammaproteobacteria</taxon>
        <taxon>Enterobacterales</taxon>
        <taxon>Erwiniaceae</taxon>
        <taxon>Erwinia</taxon>
    </lineage>
</organism>
<name>A0A0M2KEE8_9GAMM</name>
<evidence type="ECO:0000256" key="1">
    <source>
        <dbReference type="ARBA" id="ARBA00008059"/>
    </source>
</evidence>
<dbReference type="CDD" id="cd00009">
    <property type="entry name" value="AAA"/>
    <property type="match status" value="1"/>
</dbReference>
<evidence type="ECO:0000313" key="5">
    <source>
        <dbReference type="EMBL" id="KKF35697.1"/>
    </source>
</evidence>
<accession>A0A0M2KEE8</accession>
<feature type="domain" description="AAA+ ATPase" evidence="4">
    <location>
        <begin position="98"/>
        <end position="231"/>
    </location>
</feature>
<dbReference type="GO" id="GO:0005524">
    <property type="term" value="F:ATP binding"/>
    <property type="evidence" value="ECO:0007669"/>
    <property type="project" value="UniProtKB-KW"/>
</dbReference>
<evidence type="ECO:0000313" key="6">
    <source>
        <dbReference type="Proteomes" id="UP000033924"/>
    </source>
</evidence>
<protein>
    <submittedName>
        <fullName evidence="5">Transposase</fullName>
    </submittedName>
</protein>
<dbReference type="RefSeq" id="WP_046372017.1">
    <property type="nucleotide sequence ID" value="NZ_CP089932.1"/>
</dbReference>
<gene>
    <name evidence="5" type="ORF">SY86_10130</name>
</gene>
<reference evidence="5 6" key="1">
    <citation type="submission" date="2015-01" db="EMBL/GenBank/DDBJ databases">
        <title>Erwinia tracheiphila.</title>
        <authorList>
            <person name="Shapiro L.R."/>
        </authorList>
    </citation>
    <scope>NUCLEOTIDE SEQUENCE [LARGE SCALE GENOMIC DNA]</scope>
    <source>
        <strain evidence="5 6">BuffGH</strain>
    </source>
</reference>
<sequence length="247" mass="28443">MHNNLLEQIRALRLGHMSNALELQWSQPMTYTSLSFEERLGLLLEHELLQQEVSKVNRLRRQSKLRLDAQPSQLDYRPERGLNRQLLVQLLTGTYVHRHENVLITGPTGCGKTYVACALGEQACQQHIQVVYYRLTRLLDDLNIGHADGSYQKQLLHLSKKDLLILDDWGLEKLNTRQASELLEVMEDRYQRGSTIIISQLPVSEWYKLVGNPTVADALMDRLLHNGHRVELRGESMRKLAQTDQTG</sequence>
<evidence type="ECO:0000256" key="3">
    <source>
        <dbReference type="ARBA" id="ARBA00022840"/>
    </source>
</evidence>
<proteinExistence type="inferred from homology"/>
<dbReference type="EMBL" id="JXNU01000003">
    <property type="protein sequence ID" value="KKF35697.1"/>
    <property type="molecule type" value="Genomic_DNA"/>
</dbReference>
<dbReference type="PATRIC" id="fig|65700.7.peg.2561"/>
<dbReference type="PANTHER" id="PTHR30050:SF4">
    <property type="entry name" value="ATP-BINDING PROTEIN RV3427C IN INSERTION SEQUENCE-RELATED"/>
    <property type="match status" value="1"/>
</dbReference>
<dbReference type="STRING" id="65700.SY86_10130"/>